<evidence type="ECO:0000313" key="1">
    <source>
        <dbReference type="EMBL" id="QHT22976.1"/>
    </source>
</evidence>
<accession>A0A6C0E1G5</accession>
<reference evidence="1" key="1">
    <citation type="journal article" date="2020" name="Nature">
        <title>Giant virus diversity and host interactions through global metagenomics.</title>
        <authorList>
            <person name="Schulz F."/>
            <person name="Roux S."/>
            <person name="Paez-Espino D."/>
            <person name="Jungbluth S."/>
            <person name="Walsh D.A."/>
            <person name="Denef V.J."/>
            <person name="McMahon K.D."/>
            <person name="Konstantinidis K.T."/>
            <person name="Eloe-Fadrosh E.A."/>
            <person name="Kyrpides N.C."/>
            <person name="Woyke T."/>
        </authorList>
    </citation>
    <scope>NUCLEOTIDE SEQUENCE</scope>
    <source>
        <strain evidence="1">GVMAG-M-3300023179-114</strain>
    </source>
</reference>
<name>A0A6C0E1G5_9ZZZZ</name>
<sequence length="155" mass="18009">MSLYQIVGLSKTTETGQSYQTDDHNYILHDDTGKGITRQRLFTKYILYVSLEKSYYAIHLSSYDCASFYGKLCYIGMMRIVESNSAHVESNITYFPIKPIFVNANFEIKSYDYDDHMDVYLHDDPDTFIFKFSSIGDNEANPLGYAYVNMKLFQN</sequence>
<dbReference type="AlphaFoldDB" id="A0A6C0E1G5"/>
<proteinExistence type="predicted"/>
<organism evidence="1">
    <name type="scientific">viral metagenome</name>
    <dbReference type="NCBI Taxonomy" id="1070528"/>
    <lineage>
        <taxon>unclassified sequences</taxon>
        <taxon>metagenomes</taxon>
        <taxon>organismal metagenomes</taxon>
    </lineage>
</organism>
<dbReference type="EMBL" id="MN739722">
    <property type="protein sequence ID" value="QHT22976.1"/>
    <property type="molecule type" value="Genomic_DNA"/>
</dbReference>
<protein>
    <submittedName>
        <fullName evidence="1">Uncharacterized protein</fullName>
    </submittedName>
</protein>